<keyword evidence="13" id="KW-1185">Reference proteome</keyword>
<evidence type="ECO:0000256" key="10">
    <source>
        <dbReference type="ARBA" id="ARBA00023211"/>
    </source>
</evidence>
<comment type="caution">
    <text evidence="12">The sequence shown here is derived from an EMBL/GenBank/DDBJ whole genome shotgun (WGS) entry which is preliminary data.</text>
</comment>
<keyword evidence="7" id="KW-0479">Metal-binding</keyword>
<evidence type="ECO:0000313" key="13">
    <source>
        <dbReference type="Proteomes" id="UP000838748"/>
    </source>
</evidence>
<dbReference type="EC" id="3.1.4.1" evidence="5"/>
<evidence type="ECO:0000256" key="5">
    <source>
        <dbReference type="ARBA" id="ARBA00012029"/>
    </source>
</evidence>
<evidence type="ECO:0000256" key="4">
    <source>
        <dbReference type="ARBA" id="ARBA00005533"/>
    </source>
</evidence>
<dbReference type="SMART" id="SM00990">
    <property type="entry name" value="VRR_NUC"/>
    <property type="match status" value="1"/>
</dbReference>
<reference evidence="12" key="1">
    <citation type="submission" date="2021-11" db="EMBL/GenBank/DDBJ databases">
        <authorList>
            <person name="Rodrigo-Torres L."/>
            <person name="Arahal R. D."/>
            <person name="Lucena T."/>
        </authorList>
    </citation>
    <scope>NUCLEOTIDE SEQUENCE</scope>
    <source>
        <strain evidence="12">CECT 7928</strain>
    </source>
</reference>
<keyword evidence="10" id="KW-0464">Manganese</keyword>
<comment type="cofactor">
    <cofactor evidence="3">
        <name>Mg(2+)</name>
        <dbReference type="ChEBI" id="CHEBI:18420"/>
    </cofactor>
</comment>
<dbReference type="Gene3D" id="3.40.1350.10">
    <property type="match status" value="1"/>
</dbReference>
<comment type="catalytic activity">
    <reaction evidence="1">
        <text>Hydrolytically removes 5'-nucleotides successively from the 3'-hydroxy termini of 3'-hydroxy-terminated oligonucleotides.</text>
        <dbReference type="EC" id="3.1.4.1"/>
    </reaction>
</comment>
<evidence type="ECO:0000256" key="6">
    <source>
        <dbReference type="ARBA" id="ARBA00022722"/>
    </source>
</evidence>
<dbReference type="GO" id="GO:0004528">
    <property type="term" value="F:phosphodiesterase I activity"/>
    <property type="evidence" value="ECO:0007669"/>
    <property type="project" value="UniProtKB-EC"/>
</dbReference>
<gene>
    <name evidence="12" type="primary">fan1</name>
    <name evidence="12" type="ORF">VMF7928_00540</name>
</gene>
<evidence type="ECO:0000256" key="3">
    <source>
        <dbReference type="ARBA" id="ARBA00001946"/>
    </source>
</evidence>
<accession>A0ABN8DZW0</accession>
<dbReference type="InterPro" id="IPR014883">
    <property type="entry name" value="VRR_NUC"/>
</dbReference>
<dbReference type="PANTHER" id="PTHR15749:SF4">
    <property type="entry name" value="FANCONI-ASSOCIATED NUCLEASE 1"/>
    <property type="match status" value="1"/>
</dbReference>
<comment type="similarity">
    <text evidence="4">Belongs to the FAN1 family.</text>
</comment>
<dbReference type="InterPro" id="IPR011856">
    <property type="entry name" value="tRNA_endonuc-like_dom_sf"/>
</dbReference>
<keyword evidence="9" id="KW-0460">Magnesium</keyword>
<proteinExistence type="inferred from homology"/>
<dbReference type="RefSeq" id="WP_237359943.1">
    <property type="nucleotide sequence ID" value="NZ_CAKLDM010000001.1"/>
</dbReference>
<keyword evidence="6" id="KW-0540">Nuclease</keyword>
<evidence type="ECO:0000313" key="12">
    <source>
        <dbReference type="EMBL" id="CAH0536587.1"/>
    </source>
</evidence>
<dbReference type="InterPro" id="IPR049125">
    <property type="entry name" value="FAN1-like_WH"/>
</dbReference>
<organism evidence="12 13">
    <name type="scientific">Vibrio marisflavi CECT 7928</name>
    <dbReference type="NCBI Taxonomy" id="634439"/>
    <lineage>
        <taxon>Bacteria</taxon>
        <taxon>Pseudomonadati</taxon>
        <taxon>Pseudomonadota</taxon>
        <taxon>Gammaproteobacteria</taxon>
        <taxon>Vibrionales</taxon>
        <taxon>Vibrionaceae</taxon>
        <taxon>Vibrio</taxon>
    </lineage>
</organism>
<protein>
    <recommendedName>
        <fullName evidence="5">phosphodiesterase I</fullName>
        <ecNumber evidence="5">3.1.4.1</ecNumber>
    </recommendedName>
</protein>
<dbReference type="PANTHER" id="PTHR15749">
    <property type="entry name" value="FANCONI-ASSOCIATED NUCLEASE 1"/>
    <property type="match status" value="1"/>
</dbReference>
<sequence>MAQPVTLPERYYLTNFKRLCEHANTLYSDLLSETERKWLFRFDTLDEQAQCLLVRLLTRKGDWFRSDKLQYAEIPNLGEAMQLLCEFSFIHLNPPISCQDIAKNLLTKSEILRLFEFGASASQKRKPELIIELTDMRFEEFEQLGFQVVQLAQGEILDTLQVLFFANAYQDLSEFVLQDLGLLTFENYHLSKNTRFFRARQEVTNLLKIYKLKEHYESVTKQEQVLLTSCLLAQIPPACNHDYVDRKREKLINTLARDLERQDKLPEAISWFSKTHIPPSRERLVRIYEKQGQFELQIPIVRQMIVSPIDVNELEVAYRLERKCQKREGISVARNEKTKINQFELTLDFREQRVELAVQEHLEQQGWQVYFTENFLLNGLFGLVFWEAIFAPVEGAFINQYQRLPKDLYHAQFVSRRKELIDNIFADLDQNRLENLGDIYDKKFGIENPFVNWSLFTRTVLEQTVRTFPLEQLTALFKIVLTDIKNMKTGMPDLIAFKPDCFWWVEVKGPGDKLQPNQERWIRHFNQLKIPYSVCYVRQIEEN</sequence>
<evidence type="ECO:0000259" key="11">
    <source>
        <dbReference type="SMART" id="SM00990"/>
    </source>
</evidence>
<dbReference type="Pfam" id="PF08774">
    <property type="entry name" value="VRR_NUC"/>
    <property type="match status" value="1"/>
</dbReference>
<evidence type="ECO:0000256" key="2">
    <source>
        <dbReference type="ARBA" id="ARBA00001936"/>
    </source>
</evidence>
<evidence type="ECO:0000256" key="8">
    <source>
        <dbReference type="ARBA" id="ARBA00022801"/>
    </source>
</evidence>
<evidence type="ECO:0000256" key="1">
    <source>
        <dbReference type="ARBA" id="ARBA00000983"/>
    </source>
</evidence>
<dbReference type="Pfam" id="PF21315">
    <property type="entry name" value="FAN1_HTH"/>
    <property type="match status" value="1"/>
</dbReference>
<evidence type="ECO:0000256" key="7">
    <source>
        <dbReference type="ARBA" id="ARBA00022723"/>
    </source>
</evidence>
<feature type="domain" description="VRR-NUC" evidence="11">
    <location>
        <begin position="428"/>
        <end position="539"/>
    </location>
</feature>
<comment type="cofactor">
    <cofactor evidence="2">
        <name>Mn(2+)</name>
        <dbReference type="ChEBI" id="CHEBI:29035"/>
    </cofactor>
</comment>
<dbReference type="EMBL" id="CAKLDM010000001">
    <property type="protein sequence ID" value="CAH0536587.1"/>
    <property type="molecule type" value="Genomic_DNA"/>
</dbReference>
<dbReference type="Proteomes" id="UP000838748">
    <property type="component" value="Unassembled WGS sequence"/>
</dbReference>
<name>A0ABN8DZW0_9VIBR</name>
<evidence type="ECO:0000256" key="9">
    <source>
        <dbReference type="ARBA" id="ARBA00022842"/>
    </source>
</evidence>
<keyword evidence="8 12" id="KW-0378">Hydrolase</keyword>
<dbReference type="InterPro" id="IPR033315">
    <property type="entry name" value="Fan1-like"/>
</dbReference>